<dbReference type="InterPro" id="IPR013785">
    <property type="entry name" value="Aldolase_TIM"/>
</dbReference>
<organism evidence="1 2">
    <name type="scientific">Candidatus Methylospira mobilis</name>
    <dbReference type="NCBI Taxonomy" id="1808979"/>
    <lineage>
        <taxon>Bacteria</taxon>
        <taxon>Pseudomonadati</taxon>
        <taxon>Pseudomonadota</taxon>
        <taxon>Gammaproteobacteria</taxon>
        <taxon>Methylococcales</taxon>
        <taxon>Methylococcaceae</taxon>
        <taxon>Candidatus Methylospira</taxon>
    </lineage>
</organism>
<dbReference type="Gene3D" id="3.20.20.70">
    <property type="entry name" value="Aldolase class I"/>
    <property type="match status" value="1"/>
</dbReference>
<dbReference type="AlphaFoldDB" id="A0A5Q0BMT1"/>
<dbReference type="CDD" id="cd01335">
    <property type="entry name" value="Radical_SAM"/>
    <property type="match status" value="1"/>
</dbReference>
<dbReference type="EMBL" id="CP044205">
    <property type="protein sequence ID" value="QFY44452.1"/>
    <property type="molecule type" value="Genomic_DNA"/>
</dbReference>
<proteinExistence type="predicted"/>
<sequence length="285" mass="30779">MSALTIDNHDRDRAGLTYVYPVLSRRSGGLSVGINLNPNNACNWRCIYCQVPGLTRGSAPVTDIPLLERELKTFLTSVIDGDFYEKFQVPEAQRSIRDIAISGNGEPTSSPVFDQVITAIGRVCMALQPGADVARVLITNGSLISRAAVRLGLAEWGKQGGEIWFKIDSATQSGVRAINDVTLSTNTILGNLAIAADCCSVWIQTCLFNRSDEKIDRNREKQAYVELLQSALDKGVKLQGVLLYGPARPAMQPECAIITPLASDAILAFAEAVREGTGLTVKITP</sequence>
<name>A0A5Q0BMT1_9GAMM</name>
<evidence type="ECO:0000313" key="1">
    <source>
        <dbReference type="EMBL" id="QFY44452.1"/>
    </source>
</evidence>
<dbReference type="InParanoid" id="A0A5Q0BMT1"/>
<protein>
    <submittedName>
        <fullName evidence="1">Radical SAM protein</fullName>
    </submittedName>
</protein>
<dbReference type="SUPFAM" id="SSF102114">
    <property type="entry name" value="Radical SAM enzymes"/>
    <property type="match status" value="1"/>
</dbReference>
<dbReference type="OrthoDB" id="9800840at2"/>
<gene>
    <name evidence="1" type="ORF">F6R98_18965</name>
</gene>
<dbReference type="KEGG" id="mmob:F6R98_18965"/>
<dbReference type="RefSeq" id="WP_153250413.1">
    <property type="nucleotide sequence ID" value="NZ_CP044205.1"/>
</dbReference>
<dbReference type="InterPro" id="IPR058240">
    <property type="entry name" value="rSAM_sf"/>
</dbReference>
<dbReference type="Proteomes" id="UP000325755">
    <property type="component" value="Chromosome"/>
</dbReference>
<evidence type="ECO:0000313" key="2">
    <source>
        <dbReference type="Proteomes" id="UP000325755"/>
    </source>
</evidence>
<keyword evidence="2" id="KW-1185">Reference proteome</keyword>
<reference evidence="1 2" key="1">
    <citation type="submission" date="2019-09" db="EMBL/GenBank/DDBJ databases">
        <title>Ecophysiology of the spiral-shaped methanotroph Methylospira mobilis as revealed by the complete genome sequence.</title>
        <authorList>
            <person name="Oshkin I.Y."/>
            <person name="Dedysh S.N."/>
            <person name="Miroshnikov K."/>
            <person name="Danilova O.V."/>
            <person name="Hakobyan A."/>
            <person name="Liesack W."/>
        </authorList>
    </citation>
    <scope>NUCLEOTIDE SEQUENCE [LARGE SCALE GENOMIC DNA]</scope>
    <source>
        <strain evidence="1 2">Shm1</strain>
    </source>
</reference>
<accession>A0A5Q0BMT1</accession>